<keyword evidence="3" id="KW-0804">Transcription</keyword>
<sequence>MNQPALGKEAIGIDLFAADVASPKGKPRSLIESVMHRLRCEIVQGVLSAGSRLLIDDLQRRFDVSGGTVREALSLLVSDGLVHAKTQRGFFVAPMSLQDLEGLTRTRIALECESVRESVKCGGSEWESNLVAAYSELTRSDEHVMRNPDDEFDRWEIANRNFHRSLISACSSDWTYRFLAVLNIHLERYRRLTSTHTLPERNVHAEHELIFQSALARDAEQCSLLLRQHIESSVSVVRQFALLR</sequence>
<protein>
    <submittedName>
        <fullName evidence="5">Transcriptional regulator, GntR family</fullName>
    </submittedName>
</protein>
<dbReference type="Gene3D" id="1.20.120.530">
    <property type="entry name" value="GntR ligand-binding domain-like"/>
    <property type="match status" value="1"/>
</dbReference>
<dbReference type="Gene3D" id="1.10.10.10">
    <property type="entry name" value="Winged helix-like DNA-binding domain superfamily/Winged helix DNA-binding domain"/>
    <property type="match status" value="1"/>
</dbReference>
<dbReference type="EMBL" id="FTMD01000001">
    <property type="protein sequence ID" value="SIP92652.1"/>
    <property type="molecule type" value="Genomic_DNA"/>
</dbReference>
<dbReference type="SUPFAM" id="SSF46785">
    <property type="entry name" value="Winged helix' DNA-binding domain"/>
    <property type="match status" value="1"/>
</dbReference>
<dbReference type="InterPro" id="IPR036388">
    <property type="entry name" value="WH-like_DNA-bd_sf"/>
</dbReference>
<keyword evidence="1" id="KW-0805">Transcription regulation</keyword>
<proteinExistence type="predicted"/>
<gene>
    <name evidence="5" type="ORF">SAMN05421829_101346</name>
</gene>
<dbReference type="InterPro" id="IPR036390">
    <property type="entry name" value="WH_DNA-bd_sf"/>
</dbReference>
<evidence type="ECO:0000256" key="1">
    <source>
        <dbReference type="ARBA" id="ARBA00023015"/>
    </source>
</evidence>
<feature type="domain" description="HTH gntR-type" evidence="4">
    <location>
        <begin position="28"/>
        <end position="95"/>
    </location>
</feature>
<dbReference type="OrthoDB" id="9799812at2"/>
<dbReference type="InterPro" id="IPR008920">
    <property type="entry name" value="TF_FadR/GntR_C"/>
</dbReference>
<dbReference type="GO" id="GO:0003677">
    <property type="term" value="F:DNA binding"/>
    <property type="evidence" value="ECO:0007669"/>
    <property type="project" value="UniProtKB-KW"/>
</dbReference>
<evidence type="ECO:0000256" key="3">
    <source>
        <dbReference type="ARBA" id="ARBA00023163"/>
    </source>
</evidence>
<accession>A0A1N6NKW1</accession>
<dbReference type="RefSeq" id="WP_084204918.1">
    <property type="nucleotide sequence ID" value="NZ_FTMD01000001.1"/>
</dbReference>
<evidence type="ECO:0000313" key="5">
    <source>
        <dbReference type="EMBL" id="SIP92652.1"/>
    </source>
</evidence>
<dbReference type="PANTHER" id="PTHR43537">
    <property type="entry name" value="TRANSCRIPTIONAL REGULATOR, GNTR FAMILY"/>
    <property type="match status" value="1"/>
</dbReference>
<dbReference type="GO" id="GO:0003700">
    <property type="term" value="F:DNA-binding transcription factor activity"/>
    <property type="evidence" value="ECO:0007669"/>
    <property type="project" value="InterPro"/>
</dbReference>
<evidence type="ECO:0000259" key="4">
    <source>
        <dbReference type="PROSITE" id="PS50949"/>
    </source>
</evidence>
<evidence type="ECO:0000256" key="2">
    <source>
        <dbReference type="ARBA" id="ARBA00023125"/>
    </source>
</evidence>
<dbReference type="InterPro" id="IPR011711">
    <property type="entry name" value="GntR_C"/>
</dbReference>
<dbReference type="SUPFAM" id="SSF48008">
    <property type="entry name" value="GntR ligand-binding domain-like"/>
    <property type="match status" value="1"/>
</dbReference>
<dbReference type="PROSITE" id="PS50949">
    <property type="entry name" value="HTH_GNTR"/>
    <property type="match status" value="1"/>
</dbReference>
<keyword evidence="2" id="KW-0238">DNA-binding</keyword>
<keyword evidence="6" id="KW-1185">Reference proteome</keyword>
<dbReference type="Pfam" id="PF07729">
    <property type="entry name" value="FCD"/>
    <property type="match status" value="1"/>
</dbReference>
<dbReference type="SMART" id="SM00345">
    <property type="entry name" value="HTH_GNTR"/>
    <property type="match status" value="1"/>
</dbReference>
<name>A0A1N6NKW1_9RHOO</name>
<evidence type="ECO:0000313" key="6">
    <source>
        <dbReference type="Proteomes" id="UP000186819"/>
    </source>
</evidence>
<dbReference type="PANTHER" id="PTHR43537:SF20">
    <property type="entry name" value="HTH-TYPE TRANSCRIPTIONAL REPRESSOR GLAR"/>
    <property type="match status" value="1"/>
</dbReference>
<organism evidence="5 6">
    <name type="scientific">Aromatoleum tolulyticum</name>
    <dbReference type="NCBI Taxonomy" id="34027"/>
    <lineage>
        <taxon>Bacteria</taxon>
        <taxon>Pseudomonadati</taxon>
        <taxon>Pseudomonadota</taxon>
        <taxon>Betaproteobacteria</taxon>
        <taxon>Rhodocyclales</taxon>
        <taxon>Rhodocyclaceae</taxon>
        <taxon>Aromatoleum</taxon>
    </lineage>
</organism>
<dbReference type="AlphaFoldDB" id="A0A1N6NKW1"/>
<dbReference type="CDD" id="cd07377">
    <property type="entry name" value="WHTH_GntR"/>
    <property type="match status" value="1"/>
</dbReference>
<dbReference type="InterPro" id="IPR000524">
    <property type="entry name" value="Tscrpt_reg_HTH_GntR"/>
</dbReference>
<dbReference type="Proteomes" id="UP000186819">
    <property type="component" value="Unassembled WGS sequence"/>
</dbReference>
<dbReference type="STRING" id="34027.SAMN05421829_101346"/>
<dbReference type="Pfam" id="PF00392">
    <property type="entry name" value="GntR"/>
    <property type="match status" value="1"/>
</dbReference>
<dbReference type="SMART" id="SM00895">
    <property type="entry name" value="FCD"/>
    <property type="match status" value="1"/>
</dbReference>
<reference evidence="6" key="1">
    <citation type="submission" date="2017-01" db="EMBL/GenBank/DDBJ databases">
        <authorList>
            <person name="Varghese N."/>
            <person name="Submissions S."/>
        </authorList>
    </citation>
    <scope>NUCLEOTIDE SEQUENCE [LARGE SCALE GENOMIC DNA]</scope>
    <source>
        <strain evidence="6">ATCC 51758</strain>
    </source>
</reference>